<evidence type="ECO:0000259" key="1">
    <source>
        <dbReference type="Pfam" id="PF07238"/>
    </source>
</evidence>
<dbReference type="Pfam" id="PF07238">
    <property type="entry name" value="PilZ"/>
    <property type="match status" value="1"/>
</dbReference>
<dbReference type="AlphaFoldDB" id="A1APM3"/>
<accession>A1APM3</accession>
<gene>
    <name evidence="2" type="ordered locus">Ppro_1679</name>
</gene>
<dbReference type="SUPFAM" id="SSF141371">
    <property type="entry name" value="PilZ domain-like"/>
    <property type="match status" value="1"/>
</dbReference>
<proteinExistence type="predicted"/>
<dbReference type="STRING" id="338966.Ppro_1679"/>
<feature type="domain" description="PilZ" evidence="1">
    <location>
        <begin position="117"/>
        <end position="221"/>
    </location>
</feature>
<name>A1APM3_PELPD</name>
<protein>
    <submittedName>
        <fullName evidence="2">Type IV pilus assembly PilZ</fullName>
    </submittedName>
</protein>
<evidence type="ECO:0000313" key="3">
    <source>
        <dbReference type="Proteomes" id="UP000006732"/>
    </source>
</evidence>
<keyword evidence="3" id="KW-1185">Reference proteome</keyword>
<dbReference type="HOGENOM" id="CLU_102163_0_0_7"/>
<organism evidence="2 3">
    <name type="scientific">Pelobacter propionicus (strain DSM 2379 / NBRC 103807 / OttBd1)</name>
    <dbReference type="NCBI Taxonomy" id="338966"/>
    <lineage>
        <taxon>Bacteria</taxon>
        <taxon>Pseudomonadati</taxon>
        <taxon>Thermodesulfobacteriota</taxon>
        <taxon>Desulfuromonadia</taxon>
        <taxon>Desulfuromonadales</taxon>
        <taxon>Desulfuromonadaceae</taxon>
        <taxon>Pelobacter</taxon>
    </lineage>
</organism>
<reference evidence="2 3" key="1">
    <citation type="submission" date="2006-10" db="EMBL/GenBank/DDBJ databases">
        <title>Complete sequence of chromosome of Pelobacter propionicus DSM 2379.</title>
        <authorList>
            <consortium name="US DOE Joint Genome Institute"/>
            <person name="Copeland A."/>
            <person name="Lucas S."/>
            <person name="Lapidus A."/>
            <person name="Barry K."/>
            <person name="Detter J.C."/>
            <person name="Glavina del Rio T."/>
            <person name="Hammon N."/>
            <person name="Israni S."/>
            <person name="Dalin E."/>
            <person name="Tice H."/>
            <person name="Pitluck S."/>
            <person name="Saunders E."/>
            <person name="Brettin T."/>
            <person name="Bruce D."/>
            <person name="Han C."/>
            <person name="Tapia R."/>
            <person name="Schmutz J."/>
            <person name="Larimer F."/>
            <person name="Land M."/>
            <person name="Hauser L."/>
            <person name="Kyrpides N."/>
            <person name="Kim E."/>
            <person name="Lovley D."/>
            <person name="Richardson P."/>
        </authorList>
    </citation>
    <scope>NUCLEOTIDE SEQUENCE [LARGE SCALE GENOMIC DNA]</scope>
    <source>
        <strain evidence="3">DSM 2379 / NBRC 103807 / OttBd1</strain>
    </source>
</reference>
<dbReference type="KEGG" id="ppd:Ppro_1679"/>
<dbReference type="RefSeq" id="WP_011735570.1">
    <property type="nucleotide sequence ID" value="NC_008609.1"/>
</dbReference>
<dbReference type="GO" id="GO:0035438">
    <property type="term" value="F:cyclic-di-GMP binding"/>
    <property type="evidence" value="ECO:0007669"/>
    <property type="project" value="InterPro"/>
</dbReference>
<dbReference type="Gene3D" id="2.40.10.220">
    <property type="entry name" value="predicted glycosyltransferase like domains"/>
    <property type="match status" value="1"/>
</dbReference>
<dbReference type="OrthoDB" id="5394774at2"/>
<dbReference type="EMBL" id="CP000482">
    <property type="protein sequence ID" value="ABK99293.1"/>
    <property type="molecule type" value="Genomic_DNA"/>
</dbReference>
<dbReference type="eggNOG" id="COG3706">
    <property type="taxonomic scope" value="Bacteria"/>
</dbReference>
<dbReference type="Proteomes" id="UP000006732">
    <property type="component" value="Chromosome"/>
</dbReference>
<sequence>MLKYFDKIVRGTEQEDSRVIIQSLKGMIGNNFTLLNYYKEIPVSYDAKLLSVENEMAEFQVHEYQAKVINLERTVMIQSRNTKAFLDDICGEAFYVNSAKKRVIICRFAYAKIRSSLRRFVRVRLDRQIQAELMYEGQFLSGNVKDLSLGGAAIIFDSNDILLPGSEVNLSLKMPDSSRDTITEVGVIATVVDVFGDEAPFTCILEFHPEKHSQQQIAYFINQRQVEIIKELKELVD</sequence>
<dbReference type="InterPro" id="IPR009875">
    <property type="entry name" value="PilZ_domain"/>
</dbReference>
<evidence type="ECO:0000313" key="2">
    <source>
        <dbReference type="EMBL" id="ABK99293.1"/>
    </source>
</evidence>